<evidence type="ECO:0008006" key="6">
    <source>
        <dbReference type="Google" id="ProtNLM"/>
    </source>
</evidence>
<feature type="region of interest" description="Disordered" evidence="1">
    <location>
        <begin position="24"/>
        <end position="54"/>
    </location>
</feature>
<reference evidence="4" key="4">
    <citation type="submission" date="2025-05" db="UniProtKB">
        <authorList>
            <consortium name="EnsemblFungi"/>
        </authorList>
    </citation>
    <scope>IDENTIFICATION</scope>
    <source>
        <strain evidence="4">isolate 1-1 / race 1 (BBBD)</strain>
    </source>
</reference>
<sequence length="226" mass="22587">MVASALVMISFLATFQATFAQDAASGKTDPSSTPPPAPAGVSNSTGDASSALADGATKAATDGASAVANVTGAAINGAQTTVSNLTTPQVDDQSCGSSSKNINACLKQVGKDVSSCPQTDDACLCQTYANLASCYNGCPSLSAQGDQYKSQSAQHCSMPGVSEKIKTAAEKNSTAMATPHNTMDNGSSGSNGTPKMSAKSAALGRVEFSTLGFLTTFSSALFVLLA</sequence>
<feature type="region of interest" description="Disordered" evidence="1">
    <location>
        <begin position="171"/>
        <end position="196"/>
    </location>
</feature>
<dbReference type="EMBL" id="ADAS02000073">
    <property type="protein sequence ID" value="OAV91912.1"/>
    <property type="molecule type" value="Genomic_DNA"/>
</dbReference>
<evidence type="ECO:0000256" key="1">
    <source>
        <dbReference type="SAM" id="MobiDB-lite"/>
    </source>
</evidence>
<feature type="signal peptide" evidence="2">
    <location>
        <begin position="1"/>
        <end position="20"/>
    </location>
</feature>
<evidence type="ECO:0000313" key="5">
    <source>
        <dbReference type="Proteomes" id="UP000005240"/>
    </source>
</evidence>
<dbReference type="Proteomes" id="UP000005240">
    <property type="component" value="Unassembled WGS sequence"/>
</dbReference>
<organism evidence="3">
    <name type="scientific">Puccinia triticina (isolate 1-1 / race 1 (BBBD))</name>
    <name type="common">Brown leaf rust fungus</name>
    <dbReference type="NCBI Taxonomy" id="630390"/>
    <lineage>
        <taxon>Eukaryota</taxon>
        <taxon>Fungi</taxon>
        <taxon>Dikarya</taxon>
        <taxon>Basidiomycota</taxon>
        <taxon>Pucciniomycotina</taxon>
        <taxon>Pucciniomycetes</taxon>
        <taxon>Pucciniales</taxon>
        <taxon>Pucciniaceae</taxon>
        <taxon>Puccinia</taxon>
    </lineage>
</organism>
<name>A0A0C4EPC0_PUCT1</name>
<gene>
    <name evidence="3" type="ORF">PTTG_02621</name>
</gene>
<feature type="compositionally biased region" description="Polar residues" evidence="1">
    <location>
        <begin position="171"/>
        <end position="194"/>
    </location>
</feature>
<keyword evidence="2" id="KW-0732">Signal</keyword>
<reference evidence="3" key="1">
    <citation type="submission" date="2009-11" db="EMBL/GenBank/DDBJ databases">
        <authorList>
            <consortium name="The Broad Institute Genome Sequencing Platform"/>
            <person name="Ward D."/>
            <person name="Feldgarden M."/>
            <person name="Earl A."/>
            <person name="Young S.K."/>
            <person name="Zeng Q."/>
            <person name="Koehrsen M."/>
            <person name="Alvarado L."/>
            <person name="Berlin A."/>
            <person name="Bochicchio J."/>
            <person name="Borenstein D."/>
            <person name="Chapman S.B."/>
            <person name="Chen Z."/>
            <person name="Engels R."/>
            <person name="Freedman E."/>
            <person name="Gellesch M."/>
            <person name="Goldberg J."/>
            <person name="Griggs A."/>
            <person name="Gujja S."/>
            <person name="Heilman E."/>
            <person name="Heiman D."/>
            <person name="Hepburn T."/>
            <person name="Howarth C."/>
            <person name="Jen D."/>
            <person name="Larson L."/>
            <person name="Lewis B."/>
            <person name="Mehta T."/>
            <person name="Park D."/>
            <person name="Pearson M."/>
            <person name="Roberts A."/>
            <person name="Saif S."/>
            <person name="Shea T."/>
            <person name="Shenoy N."/>
            <person name="Sisk P."/>
            <person name="Stolte C."/>
            <person name="Sykes S."/>
            <person name="Thomson T."/>
            <person name="Walk T."/>
            <person name="White J."/>
            <person name="Yandava C."/>
            <person name="Izard J."/>
            <person name="Baranova O.V."/>
            <person name="Blanton J.M."/>
            <person name="Tanner A.C."/>
            <person name="Dewhirst F.E."/>
            <person name="Haas B."/>
            <person name="Nusbaum C."/>
            <person name="Birren B."/>
        </authorList>
    </citation>
    <scope>NUCLEOTIDE SEQUENCE [LARGE SCALE GENOMIC DNA]</scope>
    <source>
        <strain evidence="3">1-1 BBBD Race 1</strain>
    </source>
</reference>
<evidence type="ECO:0000313" key="3">
    <source>
        <dbReference type="EMBL" id="OAV91912.1"/>
    </source>
</evidence>
<dbReference type="VEuPathDB" id="FungiDB:PTTG_02621"/>
<keyword evidence="5" id="KW-1185">Reference proteome</keyword>
<reference evidence="4 5" key="3">
    <citation type="journal article" date="2017" name="G3 (Bethesda)">
        <title>Comparative analysis highlights variable genome content of wheat rusts and divergence of the mating loci.</title>
        <authorList>
            <person name="Cuomo C.A."/>
            <person name="Bakkeren G."/>
            <person name="Khalil H.B."/>
            <person name="Panwar V."/>
            <person name="Joly D."/>
            <person name="Linning R."/>
            <person name="Sakthikumar S."/>
            <person name="Song X."/>
            <person name="Adiconis X."/>
            <person name="Fan L."/>
            <person name="Goldberg J.M."/>
            <person name="Levin J.Z."/>
            <person name="Young S."/>
            <person name="Zeng Q."/>
            <person name="Anikster Y."/>
            <person name="Bruce M."/>
            <person name="Wang M."/>
            <person name="Yin C."/>
            <person name="McCallum B."/>
            <person name="Szabo L.J."/>
            <person name="Hulbert S."/>
            <person name="Chen X."/>
            <person name="Fellers J.P."/>
        </authorList>
    </citation>
    <scope>NUCLEOTIDE SEQUENCE</scope>
    <source>
        <strain evidence="5">Isolate 1-1 / race 1 (BBBD)</strain>
        <strain evidence="4">isolate 1-1 / race 1 (BBBD)</strain>
    </source>
</reference>
<dbReference type="OrthoDB" id="2506603at2759"/>
<evidence type="ECO:0000313" key="4">
    <source>
        <dbReference type="EnsemblFungi" id="PTTG_02621-t43_1-p1"/>
    </source>
</evidence>
<reference evidence="3" key="2">
    <citation type="submission" date="2016-05" db="EMBL/GenBank/DDBJ databases">
        <title>Comparative analysis highlights variable genome content of wheat rusts and divergence of the mating loci.</title>
        <authorList>
            <person name="Cuomo C.A."/>
            <person name="Bakkeren G."/>
            <person name="Szabo L."/>
            <person name="Khalil H."/>
            <person name="Joly D."/>
            <person name="Goldberg J."/>
            <person name="Young S."/>
            <person name="Zeng Q."/>
            <person name="Fellers J."/>
        </authorList>
    </citation>
    <scope>NUCLEOTIDE SEQUENCE [LARGE SCALE GENOMIC DNA]</scope>
    <source>
        <strain evidence="3">1-1 BBBD Race 1</strain>
    </source>
</reference>
<protein>
    <recommendedName>
        <fullName evidence="6">Extracellular membrane protein CFEM domain-containing protein</fullName>
    </recommendedName>
</protein>
<dbReference type="AlphaFoldDB" id="A0A0C4EPC0"/>
<accession>A0A0C4EPC0</accession>
<dbReference type="EnsemblFungi" id="PTTG_02621-t43_1">
    <property type="protein sequence ID" value="PTTG_02621-t43_1-p1"/>
    <property type="gene ID" value="PTTG_02621"/>
</dbReference>
<evidence type="ECO:0000256" key="2">
    <source>
        <dbReference type="SAM" id="SignalP"/>
    </source>
</evidence>
<dbReference type="STRING" id="630390.A0A0C4EPC0"/>
<proteinExistence type="predicted"/>
<feature type="chain" id="PRO_5009386130" description="Extracellular membrane protein CFEM domain-containing protein" evidence="2">
    <location>
        <begin position="21"/>
        <end position="226"/>
    </location>
</feature>